<gene>
    <name evidence="6" type="ORF">Zmor_025387</name>
</gene>
<evidence type="ECO:0000256" key="1">
    <source>
        <dbReference type="ARBA" id="ARBA00001231"/>
    </source>
</evidence>
<dbReference type="CDD" id="cd06565">
    <property type="entry name" value="GH20_GcnA-like"/>
    <property type="match status" value="1"/>
</dbReference>
<evidence type="ECO:0000256" key="2">
    <source>
        <dbReference type="ARBA" id="ARBA00006285"/>
    </source>
</evidence>
<dbReference type="Proteomes" id="UP001168821">
    <property type="component" value="Unassembled WGS sequence"/>
</dbReference>
<feature type="domain" description="Glycoside hydrolase family 20 catalytic" evidence="5">
    <location>
        <begin position="180"/>
        <end position="320"/>
    </location>
</feature>
<protein>
    <recommendedName>
        <fullName evidence="3">beta-N-acetylhexosaminidase</fullName>
        <ecNumber evidence="3">3.2.1.52</ecNumber>
    </recommendedName>
</protein>
<comment type="catalytic activity">
    <reaction evidence="1">
        <text>Hydrolysis of terminal non-reducing N-acetyl-D-hexosamine residues in N-acetyl-beta-D-hexosaminides.</text>
        <dbReference type="EC" id="3.2.1.52"/>
    </reaction>
</comment>
<dbReference type="GO" id="GO:0005975">
    <property type="term" value="P:carbohydrate metabolic process"/>
    <property type="evidence" value="ECO:0007669"/>
    <property type="project" value="InterPro"/>
</dbReference>
<dbReference type="EMBL" id="JALNTZ010000008">
    <property type="protein sequence ID" value="KAJ3642624.1"/>
    <property type="molecule type" value="Genomic_DNA"/>
</dbReference>
<dbReference type="EC" id="3.2.1.52" evidence="3"/>
<dbReference type="PANTHER" id="PTHR21040">
    <property type="entry name" value="BCDNA.GH04120"/>
    <property type="match status" value="1"/>
</dbReference>
<dbReference type="InterPro" id="IPR015883">
    <property type="entry name" value="Glyco_hydro_20_cat"/>
</dbReference>
<sequence>MNNYVQHLGLTAWRRKSALLIASALLSLIIFGLQFSRLTDKPTLKEENGSPQMVADALISNVRFVESNQKSNTAKTVTAELSLDEFANMEQPFVDGNVRKRSGNEALETEQQMGIPYVVLNAERPYIPRKRIVHLDLKGAPPLISFFRKFFPLIRNLGATGILLEYEDMFPYTGILKNITAKNAFTPEQVKEILDLAEKSQLELIPLIQTFGHVEFALKHPEWAKLREVPGSPQALCPSRNSSLDFVKEMVTQIMSMHPHIKYLHIGCDEVFQIGECEVCRLELHETLFLKHVQNVAKLIHEKFPKLRLIIWDDMLRHLSQQSMLDVSLGDIVEPMVWVYAEDIYRFVQPPVWDKYGVVFKTAWAASAFKGAFGETLSVPDSRRHLENNLRWLEVMSQQDKNFKRGFTGLVLTGWQRYDHFAVLCELLPAGIPSLGLSLVATTHGYFNSSLKHKFLSGLTCPQHNSGRNQPFIELELDPYLWDKLARCMFPGSPFFRLTFRLHTMETEVDDFIKSTKQSKGWMTDYNVRHNYSLPLRVDELTGDLPRIYHGTTALVRSAVDAMVDVFDNYTISEWIEQKIYPYIIELEKIQNQSIALKSVNQWSARPLPPLKDLQRLGVSINAN</sequence>
<dbReference type="Pfam" id="PF00728">
    <property type="entry name" value="Glyco_hydro_20"/>
    <property type="match status" value="1"/>
</dbReference>
<comment type="caution">
    <text evidence="6">The sequence shown here is derived from an EMBL/GenBank/DDBJ whole genome shotgun (WGS) entry which is preliminary data.</text>
</comment>
<dbReference type="Gene3D" id="3.20.20.80">
    <property type="entry name" value="Glycosidases"/>
    <property type="match status" value="1"/>
</dbReference>
<dbReference type="InterPro" id="IPR038901">
    <property type="entry name" value="HEXDC-like"/>
</dbReference>
<evidence type="ECO:0000259" key="5">
    <source>
        <dbReference type="Pfam" id="PF00728"/>
    </source>
</evidence>
<keyword evidence="7" id="KW-1185">Reference proteome</keyword>
<dbReference type="GO" id="GO:0004563">
    <property type="term" value="F:beta-N-acetylhexosaminidase activity"/>
    <property type="evidence" value="ECO:0007669"/>
    <property type="project" value="UniProtKB-EC"/>
</dbReference>
<comment type="similarity">
    <text evidence="2">Belongs to the glycosyl hydrolase 20 family.</text>
</comment>
<evidence type="ECO:0000256" key="4">
    <source>
        <dbReference type="ARBA" id="ARBA00022801"/>
    </source>
</evidence>
<evidence type="ECO:0000256" key="3">
    <source>
        <dbReference type="ARBA" id="ARBA00012663"/>
    </source>
</evidence>
<dbReference type="InterPro" id="IPR017853">
    <property type="entry name" value="GH"/>
</dbReference>
<reference evidence="6" key="1">
    <citation type="journal article" date="2023" name="G3 (Bethesda)">
        <title>Whole genome assemblies of Zophobas morio and Tenebrio molitor.</title>
        <authorList>
            <person name="Kaur S."/>
            <person name="Stinson S.A."/>
            <person name="diCenzo G.C."/>
        </authorList>
    </citation>
    <scope>NUCLEOTIDE SEQUENCE</scope>
    <source>
        <strain evidence="6">QUZm001</strain>
    </source>
</reference>
<name>A0AA38M4J1_9CUCU</name>
<proteinExistence type="inferred from homology"/>
<dbReference type="SUPFAM" id="SSF51445">
    <property type="entry name" value="(Trans)glycosidases"/>
    <property type="match status" value="1"/>
</dbReference>
<dbReference type="AlphaFoldDB" id="A0AA38M4J1"/>
<organism evidence="6 7">
    <name type="scientific">Zophobas morio</name>
    <dbReference type="NCBI Taxonomy" id="2755281"/>
    <lineage>
        <taxon>Eukaryota</taxon>
        <taxon>Metazoa</taxon>
        <taxon>Ecdysozoa</taxon>
        <taxon>Arthropoda</taxon>
        <taxon>Hexapoda</taxon>
        <taxon>Insecta</taxon>
        <taxon>Pterygota</taxon>
        <taxon>Neoptera</taxon>
        <taxon>Endopterygota</taxon>
        <taxon>Coleoptera</taxon>
        <taxon>Polyphaga</taxon>
        <taxon>Cucujiformia</taxon>
        <taxon>Tenebrionidae</taxon>
        <taxon>Zophobas</taxon>
    </lineage>
</organism>
<dbReference type="PANTHER" id="PTHR21040:SF8">
    <property type="entry name" value="BCDNA.GH04120"/>
    <property type="match status" value="1"/>
</dbReference>
<evidence type="ECO:0000313" key="7">
    <source>
        <dbReference type="Proteomes" id="UP001168821"/>
    </source>
</evidence>
<accession>A0AA38M4J1</accession>
<evidence type="ECO:0000313" key="6">
    <source>
        <dbReference type="EMBL" id="KAJ3642624.1"/>
    </source>
</evidence>
<keyword evidence="4" id="KW-0378">Hydrolase</keyword>